<dbReference type="RefSeq" id="WP_182125247.1">
    <property type="nucleotide sequence ID" value="NZ_JACGLS010000004.1"/>
</dbReference>
<proteinExistence type="predicted"/>
<name>A0A839ARI2_9FLAO</name>
<gene>
    <name evidence="1" type="ORF">H3Z83_09480</name>
</gene>
<evidence type="ECO:0000313" key="1">
    <source>
        <dbReference type="EMBL" id="MBA6156744.1"/>
    </source>
</evidence>
<dbReference type="AlphaFoldDB" id="A0A839ARI2"/>
<dbReference type="Proteomes" id="UP000563906">
    <property type="component" value="Unassembled WGS sequence"/>
</dbReference>
<sequence length="60" mass="6815">MLKNISNVGKVLKKQEQQSIKGGYNLGECPPQYNHQCFEGGPFYCNIHKLPICVELPHEN</sequence>
<evidence type="ECO:0000313" key="2">
    <source>
        <dbReference type="Proteomes" id="UP000563906"/>
    </source>
</evidence>
<protein>
    <submittedName>
        <fullName evidence="1">Uncharacterized protein</fullName>
    </submittedName>
</protein>
<organism evidence="1 2">
    <name type="scientific">Tenacibaculum pelagium</name>
    <dbReference type="NCBI Taxonomy" id="2759527"/>
    <lineage>
        <taxon>Bacteria</taxon>
        <taxon>Pseudomonadati</taxon>
        <taxon>Bacteroidota</taxon>
        <taxon>Flavobacteriia</taxon>
        <taxon>Flavobacteriales</taxon>
        <taxon>Flavobacteriaceae</taxon>
        <taxon>Tenacibaculum</taxon>
    </lineage>
</organism>
<reference evidence="1 2" key="1">
    <citation type="submission" date="2020-07" db="EMBL/GenBank/DDBJ databases">
        <title>Bacterium isolated from marine sediment.</title>
        <authorList>
            <person name="Shang D."/>
            <person name="Du Z.-J."/>
        </authorList>
    </citation>
    <scope>NUCLEOTIDE SEQUENCE [LARGE SCALE GENOMIC DNA]</scope>
    <source>
        <strain evidence="1 2">S7007</strain>
    </source>
</reference>
<keyword evidence="2" id="KW-1185">Reference proteome</keyword>
<accession>A0A839ARI2</accession>
<dbReference type="EMBL" id="JACGLS010000004">
    <property type="protein sequence ID" value="MBA6156744.1"/>
    <property type="molecule type" value="Genomic_DNA"/>
</dbReference>
<comment type="caution">
    <text evidence="1">The sequence shown here is derived from an EMBL/GenBank/DDBJ whole genome shotgun (WGS) entry which is preliminary data.</text>
</comment>